<dbReference type="AlphaFoldDB" id="A0A1I7XXC3"/>
<feature type="transmembrane region" description="Helical" evidence="1">
    <location>
        <begin position="54"/>
        <end position="75"/>
    </location>
</feature>
<evidence type="ECO:0000256" key="1">
    <source>
        <dbReference type="SAM" id="Phobius"/>
    </source>
</evidence>
<dbReference type="WBParaSite" id="L893_g10548.t1">
    <property type="protein sequence ID" value="L893_g10548.t1"/>
    <property type="gene ID" value="L893_g10548"/>
</dbReference>
<protein>
    <submittedName>
        <fullName evidence="3">G protein-coupled receptor</fullName>
    </submittedName>
</protein>
<dbReference type="SUPFAM" id="SSF81321">
    <property type="entry name" value="Family A G protein-coupled receptor-like"/>
    <property type="match status" value="1"/>
</dbReference>
<feature type="transmembrane region" description="Helical" evidence="1">
    <location>
        <begin position="162"/>
        <end position="183"/>
    </location>
</feature>
<accession>A0A1I7XXC3</accession>
<keyword evidence="1" id="KW-1133">Transmembrane helix</keyword>
<keyword evidence="1" id="KW-0812">Transmembrane</keyword>
<dbReference type="Proteomes" id="UP000095287">
    <property type="component" value="Unplaced"/>
</dbReference>
<proteinExistence type="predicted"/>
<evidence type="ECO:0000313" key="3">
    <source>
        <dbReference type="WBParaSite" id="L893_g10548.t1"/>
    </source>
</evidence>
<organism evidence="2 3">
    <name type="scientific">Steinernema glaseri</name>
    <dbReference type="NCBI Taxonomy" id="37863"/>
    <lineage>
        <taxon>Eukaryota</taxon>
        <taxon>Metazoa</taxon>
        <taxon>Ecdysozoa</taxon>
        <taxon>Nematoda</taxon>
        <taxon>Chromadorea</taxon>
        <taxon>Rhabditida</taxon>
        <taxon>Tylenchina</taxon>
        <taxon>Panagrolaimomorpha</taxon>
        <taxon>Strongyloidoidea</taxon>
        <taxon>Steinernematidae</taxon>
        <taxon>Steinernema</taxon>
    </lineage>
</organism>
<evidence type="ECO:0000313" key="2">
    <source>
        <dbReference type="Proteomes" id="UP000095287"/>
    </source>
</evidence>
<feature type="transmembrane region" description="Helical" evidence="1">
    <location>
        <begin position="122"/>
        <end position="142"/>
    </location>
</feature>
<reference evidence="3" key="1">
    <citation type="submission" date="2016-11" db="UniProtKB">
        <authorList>
            <consortium name="WormBaseParasite"/>
        </authorList>
    </citation>
    <scope>IDENTIFICATION</scope>
</reference>
<sequence length="213" mass="23856">MPVSAKKIKSELYSDSWCFELKLEIESRSSDSGGVSFVMNATTGLSWDNALIGLLYFVSNSVALSVYSVFLLIFVGKEPYRSSVTFKIMFFLGVVECIQLVSGVQEGIMSLSDSTINYYFEMIGGAFNCVGLFGRPLFLLILALNRGLNMTDILTSRRKERILFSVLLAIASLLTILVFVYRVTIGKAYYQLKYDTFRLQKTTGFAAMIKHIT</sequence>
<keyword evidence="2" id="KW-1185">Reference proteome</keyword>
<feature type="transmembrane region" description="Helical" evidence="1">
    <location>
        <begin position="84"/>
        <end position="102"/>
    </location>
</feature>
<name>A0A1I7XXC3_9BILA</name>
<keyword evidence="1" id="KW-0472">Membrane</keyword>